<accession>A0AAE0W0A2</accession>
<organism evidence="1 2">
    <name type="scientific">Potamilus streckersoni</name>
    <dbReference type="NCBI Taxonomy" id="2493646"/>
    <lineage>
        <taxon>Eukaryota</taxon>
        <taxon>Metazoa</taxon>
        <taxon>Spiralia</taxon>
        <taxon>Lophotrochozoa</taxon>
        <taxon>Mollusca</taxon>
        <taxon>Bivalvia</taxon>
        <taxon>Autobranchia</taxon>
        <taxon>Heteroconchia</taxon>
        <taxon>Palaeoheterodonta</taxon>
        <taxon>Unionida</taxon>
        <taxon>Unionoidea</taxon>
        <taxon>Unionidae</taxon>
        <taxon>Ambleminae</taxon>
        <taxon>Lampsilini</taxon>
        <taxon>Potamilus</taxon>
    </lineage>
</organism>
<name>A0AAE0W0A2_9BIVA</name>
<reference evidence="1" key="2">
    <citation type="journal article" date="2021" name="Genome Biol. Evol.">
        <title>Developing a high-quality reference genome for a parasitic bivalve with doubly uniparental inheritance (Bivalvia: Unionida).</title>
        <authorList>
            <person name="Smith C.H."/>
        </authorList>
    </citation>
    <scope>NUCLEOTIDE SEQUENCE</scope>
    <source>
        <strain evidence="1">CHS0354</strain>
        <tissue evidence="1">Mantle</tissue>
    </source>
</reference>
<gene>
    <name evidence="1" type="ORF">CHS0354_018998</name>
</gene>
<protein>
    <submittedName>
        <fullName evidence="1">Uncharacterized protein</fullName>
    </submittedName>
</protein>
<evidence type="ECO:0000313" key="1">
    <source>
        <dbReference type="EMBL" id="KAK3596399.1"/>
    </source>
</evidence>
<keyword evidence="2" id="KW-1185">Reference proteome</keyword>
<dbReference type="AlphaFoldDB" id="A0AAE0W0A2"/>
<proteinExistence type="predicted"/>
<dbReference type="Proteomes" id="UP001195483">
    <property type="component" value="Unassembled WGS sequence"/>
</dbReference>
<evidence type="ECO:0000313" key="2">
    <source>
        <dbReference type="Proteomes" id="UP001195483"/>
    </source>
</evidence>
<comment type="caution">
    <text evidence="1">The sequence shown here is derived from an EMBL/GenBank/DDBJ whole genome shotgun (WGS) entry which is preliminary data.</text>
</comment>
<sequence length="68" mass="8035">MKIETPVITKPVKRSENTKFSFHTQLSSRQRKQTIIKNDKDDNTIRMKTISLNWGYARIQRTILKTSI</sequence>
<dbReference type="EMBL" id="JAEAOA010001170">
    <property type="protein sequence ID" value="KAK3596399.1"/>
    <property type="molecule type" value="Genomic_DNA"/>
</dbReference>
<reference evidence="1" key="3">
    <citation type="submission" date="2023-05" db="EMBL/GenBank/DDBJ databases">
        <authorList>
            <person name="Smith C.H."/>
        </authorList>
    </citation>
    <scope>NUCLEOTIDE SEQUENCE</scope>
    <source>
        <strain evidence="1">CHS0354</strain>
        <tissue evidence="1">Mantle</tissue>
    </source>
</reference>
<reference evidence="1" key="1">
    <citation type="journal article" date="2021" name="Genome Biol. Evol.">
        <title>A High-Quality Reference Genome for a Parasitic Bivalve with Doubly Uniparental Inheritance (Bivalvia: Unionida).</title>
        <authorList>
            <person name="Smith C.H."/>
        </authorList>
    </citation>
    <scope>NUCLEOTIDE SEQUENCE</scope>
    <source>
        <strain evidence="1">CHS0354</strain>
    </source>
</reference>